<reference evidence="2 3" key="1">
    <citation type="submission" date="2023-10" db="EMBL/GenBank/DDBJ databases">
        <title>Characteristics and mechanism of a salt-tolerant marine origin heterotrophic nitrifying- aerobic denitrifying bacteria Marinobacter xestospongiae HN1.</title>
        <authorList>
            <person name="Qi R."/>
        </authorList>
    </citation>
    <scope>NUCLEOTIDE SEQUENCE [LARGE SCALE GENOMIC DNA]</scope>
    <source>
        <strain evidence="2 3">HN1</strain>
    </source>
</reference>
<organism evidence="2 3">
    <name type="scientific">Marinobacter xestospongiae</name>
    <dbReference type="NCBI Taxonomy" id="994319"/>
    <lineage>
        <taxon>Bacteria</taxon>
        <taxon>Pseudomonadati</taxon>
        <taxon>Pseudomonadota</taxon>
        <taxon>Gammaproteobacteria</taxon>
        <taxon>Pseudomonadales</taxon>
        <taxon>Marinobacteraceae</taxon>
        <taxon>Marinobacter</taxon>
    </lineage>
</organism>
<dbReference type="Pfam" id="PF09361">
    <property type="entry name" value="Phasin_2"/>
    <property type="match status" value="1"/>
</dbReference>
<name>A0ABU3VXL8_9GAMM</name>
<evidence type="ECO:0000259" key="1">
    <source>
        <dbReference type="Pfam" id="PF09361"/>
    </source>
</evidence>
<dbReference type="RefSeq" id="WP_316973677.1">
    <property type="nucleotide sequence ID" value="NZ_JAWIIJ010000006.1"/>
</dbReference>
<dbReference type="EMBL" id="JAWIIJ010000006">
    <property type="protein sequence ID" value="MDV2079027.1"/>
    <property type="molecule type" value="Genomic_DNA"/>
</dbReference>
<evidence type="ECO:0000313" key="3">
    <source>
        <dbReference type="Proteomes" id="UP001269819"/>
    </source>
</evidence>
<accession>A0ABU3VXL8</accession>
<sequence length="110" mass="13186">MDNDLIDSVQEKSRQLVERATLFNETLFEQFTKATELQVLVFRRYADAAVEHARKVSEIQDLEDYKAFSQEQAESFKAMSEQFNDDWEAWQEYFNTTRQQLHDILELENR</sequence>
<dbReference type="InterPro" id="IPR018968">
    <property type="entry name" value="Phasin"/>
</dbReference>
<dbReference type="Proteomes" id="UP001269819">
    <property type="component" value="Unassembled WGS sequence"/>
</dbReference>
<evidence type="ECO:0000313" key="2">
    <source>
        <dbReference type="EMBL" id="MDV2079027.1"/>
    </source>
</evidence>
<keyword evidence="3" id="KW-1185">Reference proteome</keyword>
<proteinExistence type="predicted"/>
<protein>
    <submittedName>
        <fullName evidence="2">Phasin family protein</fullName>
    </submittedName>
</protein>
<gene>
    <name evidence="2" type="ORF">RYS15_10030</name>
</gene>
<feature type="domain" description="Phasin" evidence="1">
    <location>
        <begin position="9"/>
        <end position="105"/>
    </location>
</feature>
<comment type="caution">
    <text evidence="2">The sequence shown here is derived from an EMBL/GenBank/DDBJ whole genome shotgun (WGS) entry which is preliminary data.</text>
</comment>